<evidence type="ECO:0008006" key="3">
    <source>
        <dbReference type="Google" id="ProtNLM"/>
    </source>
</evidence>
<evidence type="ECO:0000313" key="1">
    <source>
        <dbReference type="EMBL" id="REG25925.1"/>
    </source>
</evidence>
<dbReference type="PROSITE" id="PS51257">
    <property type="entry name" value="PROKAR_LIPOPROTEIN"/>
    <property type="match status" value="1"/>
</dbReference>
<dbReference type="Proteomes" id="UP000256345">
    <property type="component" value="Unassembled WGS sequence"/>
</dbReference>
<dbReference type="EMBL" id="QUMU01000012">
    <property type="protein sequence ID" value="REG25925.1"/>
    <property type="molecule type" value="Genomic_DNA"/>
</dbReference>
<comment type="caution">
    <text evidence="1">The sequence shown here is derived from an EMBL/GenBank/DDBJ whole genome shotgun (WGS) entry which is preliminary data.</text>
</comment>
<reference evidence="1 2" key="1">
    <citation type="submission" date="2018-08" db="EMBL/GenBank/DDBJ databases">
        <title>Genomic Encyclopedia of Archaeal and Bacterial Type Strains, Phase II (KMG-II): from individual species to whole genera.</title>
        <authorList>
            <person name="Goeker M."/>
        </authorList>
    </citation>
    <scope>NUCLEOTIDE SEQUENCE [LARGE SCALE GENOMIC DNA]</scope>
    <source>
        <strain evidence="1 2">DSM 2261</strain>
    </source>
</reference>
<evidence type="ECO:0000313" key="2">
    <source>
        <dbReference type="Proteomes" id="UP000256345"/>
    </source>
</evidence>
<name>A0ABX9JRS4_9BACT</name>
<proteinExistence type="predicted"/>
<gene>
    <name evidence="1" type="ORF">ATI61_11220</name>
</gene>
<dbReference type="RefSeq" id="WP_047855511.1">
    <property type="nucleotide sequence ID" value="NZ_CP011509.1"/>
</dbReference>
<accession>A0ABX9JRS4</accession>
<organism evidence="1 2">
    <name type="scientific">Archangium gephyra</name>
    <dbReference type="NCBI Taxonomy" id="48"/>
    <lineage>
        <taxon>Bacteria</taxon>
        <taxon>Pseudomonadati</taxon>
        <taxon>Myxococcota</taxon>
        <taxon>Myxococcia</taxon>
        <taxon>Myxococcales</taxon>
        <taxon>Cystobacterineae</taxon>
        <taxon>Archangiaceae</taxon>
        <taxon>Archangium</taxon>
    </lineage>
</organism>
<keyword evidence="2" id="KW-1185">Reference proteome</keyword>
<sequence>MQRGMMTWVLVVLGAVGGGLAACGSGGYDLTCSGAEDCLESELCHPTDKVCVQLCTTLGECPPKADACAALNDPNGPRICKCPTKECVSDRES</sequence>
<protein>
    <recommendedName>
        <fullName evidence="3">Lipoprotein</fullName>
    </recommendedName>
</protein>